<evidence type="ECO:0000313" key="2">
    <source>
        <dbReference type="EMBL" id="KAH3891065.1"/>
    </source>
</evidence>
<reference evidence="2" key="1">
    <citation type="journal article" date="2019" name="bioRxiv">
        <title>The Genome of the Zebra Mussel, Dreissena polymorpha: A Resource for Invasive Species Research.</title>
        <authorList>
            <person name="McCartney M.A."/>
            <person name="Auch B."/>
            <person name="Kono T."/>
            <person name="Mallez S."/>
            <person name="Zhang Y."/>
            <person name="Obille A."/>
            <person name="Becker A."/>
            <person name="Abrahante J.E."/>
            <person name="Garbe J."/>
            <person name="Badalamenti J.P."/>
            <person name="Herman A."/>
            <person name="Mangelson H."/>
            <person name="Liachko I."/>
            <person name="Sullivan S."/>
            <person name="Sone E.D."/>
            <person name="Koren S."/>
            <person name="Silverstein K.A.T."/>
            <person name="Beckman K.B."/>
            <person name="Gohl D.M."/>
        </authorList>
    </citation>
    <scope>NUCLEOTIDE SEQUENCE</scope>
    <source>
        <strain evidence="2">Duluth1</strain>
        <tissue evidence="2">Whole animal</tissue>
    </source>
</reference>
<gene>
    <name evidence="2" type="ORF">DPMN_015156</name>
</gene>
<feature type="region of interest" description="Disordered" evidence="1">
    <location>
        <begin position="42"/>
        <end position="63"/>
    </location>
</feature>
<dbReference type="AlphaFoldDB" id="A0A9D4N8M8"/>
<name>A0A9D4N8M8_DREPO</name>
<organism evidence="2 3">
    <name type="scientific">Dreissena polymorpha</name>
    <name type="common">Zebra mussel</name>
    <name type="synonym">Mytilus polymorpha</name>
    <dbReference type="NCBI Taxonomy" id="45954"/>
    <lineage>
        <taxon>Eukaryota</taxon>
        <taxon>Metazoa</taxon>
        <taxon>Spiralia</taxon>
        <taxon>Lophotrochozoa</taxon>
        <taxon>Mollusca</taxon>
        <taxon>Bivalvia</taxon>
        <taxon>Autobranchia</taxon>
        <taxon>Heteroconchia</taxon>
        <taxon>Euheterodonta</taxon>
        <taxon>Imparidentia</taxon>
        <taxon>Neoheterodontei</taxon>
        <taxon>Myida</taxon>
        <taxon>Dreissenoidea</taxon>
        <taxon>Dreissenidae</taxon>
        <taxon>Dreissena</taxon>
    </lineage>
</organism>
<feature type="compositionally biased region" description="Pro residues" evidence="1">
    <location>
        <begin position="44"/>
        <end position="60"/>
    </location>
</feature>
<reference evidence="2" key="2">
    <citation type="submission" date="2020-11" db="EMBL/GenBank/DDBJ databases">
        <authorList>
            <person name="McCartney M.A."/>
            <person name="Auch B."/>
            <person name="Kono T."/>
            <person name="Mallez S."/>
            <person name="Becker A."/>
            <person name="Gohl D.M."/>
            <person name="Silverstein K.A.T."/>
            <person name="Koren S."/>
            <person name="Bechman K.B."/>
            <person name="Herman A."/>
            <person name="Abrahante J.E."/>
            <person name="Garbe J."/>
        </authorList>
    </citation>
    <scope>NUCLEOTIDE SEQUENCE</scope>
    <source>
        <strain evidence="2">Duluth1</strain>
        <tissue evidence="2">Whole animal</tissue>
    </source>
</reference>
<evidence type="ECO:0000256" key="1">
    <source>
        <dbReference type="SAM" id="MobiDB-lite"/>
    </source>
</evidence>
<accession>A0A9D4N8M8</accession>
<proteinExistence type="predicted"/>
<dbReference type="EMBL" id="JAIWYP010000001">
    <property type="protein sequence ID" value="KAH3891065.1"/>
    <property type="molecule type" value="Genomic_DNA"/>
</dbReference>
<dbReference type="Proteomes" id="UP000828390">
    <property type="component" value="Unassembled WGS sequence"/>
</dbReference>
<sequence>MGCAILNPVINVNAHSRIVSRKSYILSWKSLAGGLGFGLVLGPQPNPNPNPTPNPNPYPNPFLGLSPLTMPRPLYELPPERVRFDSRTFAANRAFNSERSQPFANYSERSL</sequence>
<comment type="caution">
    <text evidence="2">The sequence shown here is derived from an EMBL/GenBank/DDBJ whole genome shotgun (WGS) entry which is preliminary data.</text>
</comment>
<keyword evidence="3" id="KW-1185">Reference proteome</keyword>
<protein>
    <submittedName>
        <fullName evidence="2">Uncharacterized protein</fullName>
    </submittedName>
</protein>
<evidence type="ECO:0000313" key="3">
    <source>
        <dbReference type="Proteomes" id="UP000828390"/>
    </source>
</evidence>